<protein>
    <submittedName>
        <fullName evidence="1">Uncharacterized protein</fullName>
    </submittedName>
</protein>
<organism evidence="1 2">
    <name type="scientific">Streptomyces phaeoluteigriseus</name>
    <dbReference type="NCBI Taxonomy" id="114686"/>
    <lineage>
        <taxon>Bacteria</taxon>
        <taxon>Bacillati</taxon>
        <taxon>Actinomycetota</taxon>
        <taxon>Actinomycetes</taxon>
        <taxon>Kitasatosporales</taxon>
        <taxon>Streptomycetaceae</taxon>
        <taxon>Streptomyces</taxon>
        <taxon>Streptomyces aurantiacus group</taxon>
    </lineage>
</organism>
<proteinExistence type="predicted"/>
<dbReference type="AlphaFoldDB" id="A0A1V6MHS0"/>
<reference evidence="2" key="1">
    <citation type="submission" date="2016-11" db="EMBL/GenBank/DDBJ databases">
        <authorList>
            <person name="Schniete J.K."/>
            <person name="Salih T."/>
            <person name="Algora Gallardo L."/>
            <person name="Martinez Fernandez S."/>
            <person name="Herron P.R."/>
        </authorList>
    </citation>
    <scope>NUCLEOTIDE SEQUENCE [LARGE SCALE GENOMIC DNA]</scope>
    <source>
        <strain evidence="2">DSM 41896</strain>
    </source>
</reference>
<accession>A0A1V6MHS0</accession>
<name>A0A1V6MHS0_9ACTN</name>
<dbReference type="Proteomes" id="UP000184286">
    <property type="component" value="Unassembled WGS sequence"/>
</dbReference>
<evidence type="ECO:0000313" key="2">
    <source>
        <dbReference type="Proteomes" id="UP000184286"/>
    </source>
</evidence>
<gene>
    <name evidence="1" type="ORF">BM536_037730</name>
</gene>
<evidence type="ECO:0000313" key="1">
    <source>
        <dbReference type="EMBL" id="OQD51857.1"/>
    </source>
</evidence>
<reference evidence="1 2" key="2">
    <citation type="submission" date="2017-02" db="EMBL/GenBank/DDBJ databases">
        <title>Draft genome sequence of Streptomyces phaeoluteigriseus type strain DSM41896.</title>
        <authorList>
            <person name="Salih T.S."/>
            <person name="Algora Gallardo L."/>
            <person name="Melo Santos T."/>
            <person name="Filgueira Martinez S."/>
            <person name="Herron P.R."/>
        </authorList>
    </citation>
    <scope>NUCLEOTIDE SEQUENCE [LARGE SCALE GENOMIC DNA]</scope>
    <source>
        <strain evidence="1 2">DSM 41896</strain>
    </source>
</reference>
<dbReference type="EMBL" id="MPOH02000045">
    <property type="protein sequence ID" value="OQD51857.1"/>
    <property type="molecule type" value="Genomic_DNA"/>
</dbReference>
<comment type="caution">
    <text evidence="1">The sequence shown here is derived from an EMBL/GenBank/DDBJ whole genome shotgun (WGS) entry which is preliminary data.</text>
</comment>
<sequence length="71" mass="7610">MVHIPFVAIPVLPVIVIASPSPGMESLLVSAAAAATAAIGRLVWNFVSTRRCFSDHVRSQIMRAARVTVPR</sequence>